<organism evidence="4 5">
    <name type="scientific">Solemya velum gill symbiont</name>
    <dbReference type="NCBI Taxonomy" id="2340"/>
    <lineage>
        <taxon>Bacteria</taxon>
        <taxon>Pseudomonadati</taxon>
        <taxon>Pseudomonadota</taxon>
        <taxon>Gammaproteobacteria</taxon>
        <taxon>sulfur-oxidizing symbionts</taxon>
    </lineage>
</organism>
<reference evidence="4 5" key="1">
    <citation type="submission" date="2016-11" db="EMBL/GenBank/DDBJ databases">
        <title>Mixed transmission modes and dynamic genome evolution in an obligate animal-bacterial symbiosis.</title>
        <authorList>
            <person name="Russell S.L."/>
            <person name="Corbett-Detig R.B."/>
            <person name="Cavanaugh C.M."/>
        </authorList>
    </citation>
    <scope>NUCLEOTIDE SEQUENCE [LARGE SCALE GENOMIC DNA]</scope>
    <source>
        <strain evidence="4">MA-KB16</strain>
    </source>
</reference>
<comment type="caution">
    <text evidence="4">The sequence shown here is derived from an EMBL/GenBank/DDBJ whole genome shotgun (WGS) entry which is preliminary data.</text>
</comment>
<feature type="coiled-coil region" evidence="1">
    <location>
        <begin position="215"/>
        <end position="242"/>
    </location>
</feature>
<name>A0A1T2DV41_SOVGS</name>
<feature type="domain" description="M23ase beta-sheet core" evidence="3">
    <location>
        <begin position="285"/>
        <end position="377"/>
    </location>
</feature>
<dbReference type="PANTHER" id="PTHR21666:SF270">
    <property type="entry name" value="MUREIN HYDROLASE ACTIVATOR ENVC"/>
    <property type="match status" value="1"/>
</dbReference>
<dbReference type="GO" id="GO:0004222">
    <property type="term" value="F:metalloendopeptidase activity"/>
    <property type="evidence" value="ECO:0007669"/>
    <property type="project" value="TreeGrafter"/>
</dbReference>
<dbReference type="FunFam" id="2.70.70.10:FF:000003">
    <property type="entry name" value="Murein hydrolase activator EnvC"/>
    <property type="match status" value="1"/>
</dbReference>
<gene>
    <name evidence="4" type="ORF">BOV88_01225</name>
</gene>
<evidence type="ECO:0000256" key="2">
    <source>
        <dbReference type="SAM" id="SignalP"/>
    </source>
</evidence>
<feature type="signal peptide" evidence="2">
    <location>
        <begin position="1"/>
        <end position="26"/>
    </location>
</feature>
<keyword evidence="2" id="KW-0732">Signal</keyword>
<keyword evidence="1" id="KW-0175">Coiled coil</keyword>
<sequence length="390" mass="43666">MLPHVMKQLLLCMACVLLALPLPAAAQEPSIEQLELEAVKAKIGHLTQQLQDEQQQRDTDVRLLKETDEKISQQSAQLSRTGEEITAVRARTEKLEERLGPLREQLTNQQQHLAQQVSASWRMGRQQFLKLLLKQDDPARLSRILTYYGYLNRARIGIIDEIRLSYEQLQEVNLALATQRESLESHLSEQARLVSLLQEARVEQQQIVDHWNNSIGSNQQQLEQLAKDAEDLNQLLASIDKAIPEEFRKLGSAGFATLKGKLVWPVSGKITRKYGEKLSGGVVLEGLVISLPEGKPVRSVHGGTVVFADWLRGYGMMVIVEHDSGFMTLYGYNQELLKQVGDKVEAGETIGLSGRSGGQKKGSLYFAVRRGERAMNPTHWCRAVSKGKVG</sequence>
<dbReference type="RefSeq" id="WP_043116446.1">
    <property type="nucleotide sequence ID" value="NZ_MPRM01000025.1"/>
</dbReference>
<accession>A0A1T2DV41</accession>
<dbReference type="Gene3D" id="6.10.250.3150">
    <property type="match status" value="1"/>
</dbReference>
<dbReference type="AlphaFoldDB" id="A0A1T2DV41"/>
<evidence type="ECO:0000313" key="4">
    <source>
        <dbReference type="EMBL" id="OOY36239.1"/>
    </source>
</evidence>
<evidence type="ECO:0000256" key="1">
    <source>
        <dbReference type="SAM" id="Coils"/>
    </source>
</evidence>
<dbReference type="PANTHER" id="PTHR21666">
    <property type="entry name" value="PEPTIDASE-RELATED"/>
    <property type="match status" value="1"/>
</dbReference>
<dbReference type="Proteomes" id="UP000190962">
    <property type="component" value="Unassembled WGS sequence"/>
</dbReference>
<dbReference type="EMBL" id="MPNX01000001">
    <property type="protein sequence ID" value="OOY36239.1"/>
    <property type="molecule type" value="Genomic_DNA"/>
</dbReference>
<proteinExistence type="predicted"/>
<dbReference type="InterPro" id="IPR011055">
    <property type="entry name" value="Dup_hybrid_motif"/>
</dbReference>
<evidence type="ECO:0000313" key="5">
    <source>
        <dbReference type="Proteomes" id="UP000190962"/>
    </source>
</evidence>
<dbReference type="CDD" id="cd12797">
    <property type="entry name" value="M23_peptidase"/>
    <property type="match status" value="1"/>
</dbReference>
<protein>
    <recommendedName>
        <fullName evidence="3">M23ase beta-sheet core domain-containing protein</fullName>
    </recommendedName>
</protein>
<evidence type="ECO:0000259" key="3">
    <source>
        <dbReference type="Pfam" id="PF01551"/>
    </source>
</evidence>
<dbReference type="InterPro" id="IPR050570">
    <property type="entry name" value="Cell_wall_metabolism_enzyme"/>
</dbReference>
<feature type="chain" id="PRO_5011527973" description="M23ase beta-sheet core domain-containing protein" evidence="2">
    <location>
        <begin position="27"/>
        <end position="390"/>
    </location>
</feature>
<dbReference type="SUPFAM" id="SSF51261">
    <property type="entry name" value="Duplicated hybrid motif"/>
    <property type="match status" value="1"/>
</dbReference>
<dbReference type="Gene3D" id="2.70.70.10">
    <property type="entry name" value="Glucose Permease (Domain IIA)"/>
    <property type="match status" value="1"/>
</dbReference>
<dbReference type="InterPro" id="IPR016047">
    <property type="entry name" value="M23ase_b-sheet_dom"/>
</dbReference>
<dbReference type="Pfam" id="PF01551">
    <property type="entry name" value="Peptidase_M23"/>
    <property type="match status" value="1"/>
</dbReference>